<feature type="compositionally biased region" description="Basic and acidic residues" evidence="1">
    <location>
        <begin position="225"/>
        <end position="248"/>
    </location>
</feature>
<evidence type="ECO:0000313" key="2">
    <source>
        <dbReference type="EMBL" id="JAC66809.1"/>
    </source>
</evidence>
<dbReference type="EMBL" id="GBEZ01019796">
    <property type="protein sequence ID" value="JAC66809.1"/>
    <property type="molecule type" value="Transcribed_RNA"/>
</dbReference>
<evidence type="ECO:0000256" key="1">
    <source>
        <dbReference type="SAM" id="MobiDB-lite"/>
    </source>
</evidence>
<gene>
    <name evidence="2" type="ORF">TSPGSL018_12749</name>
</gene>
<accession>A0A061R7R7</accession>
<proteinExistence type="predicted"/>
<feature type="region of interest" description="Disordered" evidence="1">
    <location>
        <begin position="225"/>
        <end position="256"/>
    </location>
</feature>
<feature type="non-terminal residue" evidence="2">
    <location>
        <position position="1"/>
    </location>
</feature>
<dbReference type="AlphaFoldDB" id="A0A061R7R7"/>
<protein>
    <submittedName>
        <fullName evidence="2">Uncharacterized protein</fullName>
    </submittedName>
</protein>
<name>A0A061R7R7_9CHLO</name>
<reference evidence="2" key="1">
    <citation type="submission" date="2014-05" db="EMBL/GenBank/DDBJ databases">
        <title>The transcriptome of the halophilic microalga Tetraselmis sp. GSL018 isolated from the Great Salt Lake, Utah.</title>
        <authorList>
            <person name="Jinkerson R.E."/>
            <person name="D'Adamo S."/>
            <person name="Posewitz M.C."/>
        </authorList>
    </citation>
    <scope>NUCLEOTIDE SEQUENCE</scope>
    <source>
        <strain evidence="2">GSL018</strain>
    </source>
</reference>
<feature type="compositionally biased region" description="Low complexity" evidence="1">
    <location>
        <begin position="68"/>
        <end position="78"/>
    </location>
</feature>
<organism evidence="2">
    <name type="scientific">Tetraselmis sp. GSL018</name>
    <dbReference type="NCBI Taxonomy" id="582737"/>
    <lineage>
        <taxon>Eukaryota</taxon>
        <taxon>Viridiplantae</taxon>
        <taxon>Chlorophyta</taxon>
        <taxon>core chlorophytes</taxon>
        <taxon>Chlorodendrophyceae</taxon>
        <taxon>Chlorodendrales</taxon>
        <taxon>Chlorodendraceae</taxon>
        <taxon>Tetraselmis</taxon>
    </lineage>
</organism>
<feature type="region of interest" description="Disordered" evidence="1">
    <location>
        <begin position="54"/>
        <end position="90"/>
    </location>
</feature>
<sequence length="256" mass="26761">GGGQIDLKVPFRPFSPPQAQRLCFSGSLFSPPPLLPCDVGPGFVFLLRMWPGPSAGGKRSENGGSGSAPAPRTTLALRTPPPPPPPPCPPSVLSLARAFLPASSAASPFPSPPIRHCFSLPIPAEHPCFQPTSNASGRGGSAVGEGSGNRLSIGLLDGVDGGDRSGRHVPAPRETVIAGPAVTAPSAAAGDRDRPFIHFALLCCDCRPDKKGLCQHLRLRLWSKHQEAQDRGQFKKERDEAGTRKESRGGGIGPAR</sequence>
<feature type="compositionally biased region" description="Pro residues" evidence="1">
    <location>
        <begin position="79"/>
        <end position="90"/>
    </location>
</feature>